<protein>
    <submittedName>
        <fullName evidence="3">Uncharacterized protein</fullName>
    </submittedName>
</protein>
<dbReference type="AlphaFoldDB" id="A0A8T2RLL7"/>
<evidence type="ECO:0000256" key="1">
    <source>
        <dbReference type="SAM" id="Coils"/>
    </source>
</evidence>
<proteinExistence type="predicted"/>
<keyword evidence="4" id="KW-1185">Reference proteome</keyword>
<feature type="region of interest" description="Disordered" evidence="2">
    <location>
        <begin position="227"/>
        <end position="253"/>
    </location>
</feature>
<evidence type="ECO:0000256" key="2">
    <source>
        <dbReference type="SAM" id="MobiDB-lite"/>
    </source>
</evidence>
<feature type="region of interest" description="Disordered" evidence="2">
    <location>
        <begin position="717"/>
        <end position="753"/>
    </location>
</feature>
<feature type="region of interest" description="Disordered" evidence="2">
    <location>
        <begin position="664"/>
        <end position="692"/>
    </location>
</feature>
<gene>
    <name evidence="3" type="ORF">KP509_26G045900</name>
</gene>
<evidence type="ECO:0000313" key="3">
    <source>
        <dbReference type="EMBL" id="KAH7296940.1"/>
    </source>
</evidence>
<feature type="compositionally biased region" description="Basic and acidic residues" evidence="2">
    <location>
        <begin position="664"/>
        <end position="675"/>
    </location>
</feature>
<evidence type="ECO:0000313" key="4">
    <source>
        <dbReference type="Proteomes" id="UP000825935"/>
    </source>
</evidence>
<organism evidence="3 4">
    <name type="scientific">Ceratopteris richardii</name>
    <name type="common">Triangle waterfern</name>
    <dbReference type="NCBI Taxonomy" id="49495"/>
    <lineage>
        <taxon>Eukaryota</taxon>
        <taxon>Viridiplantae</taxon>
        <taxon>Streptophyta</taxon>
        <taxon>Embryophyta</taxon>
        <taxon>Tracheophyta</taxon>
        <taxon>Polypodiopsida</taxon>
        <taxon>Polypodiidae</taxon>
        <taxon>Polypodiales</taxon>
        <taxon>Pteridineae</taxon>
        <taxon>Pteridaceae</taxon>
        <taxon>Parkerioideae</taxon>
        <taxon>Ceratopteris</taxon>
    </lineage>
</organism>
<comment type="caution">
    <text evidence="3">The sequence shown here is derived from an EMBL/GenBank/DDBJ whole genome shotgun (WGS) entry which is preliminary data.</text>
</comment>
<reference evidence="3" key="1">
    <citation type="submission" date="2021-08" db="EMBL/GenBank/DDBJ databases">
        <title>WGS assembly of Ceratopteris richardii.</title>
        <authorList>
            <person name="Marchant D.B."/>
            <person name="Chen G."/>
            <person name="Jenkins J."/>
            <person name="Shu S."/>
            <person name="Leebens-Mack J."/>
            <person name="Grimwood J."/>
            <person name="Schmutz J."/>
            <person name="Soltis P."/>
            <person name="Soltis D."/>
            <person name="Chen Z.-H."/>
        </authorList>
    </citation>
    <scope>NUCLEOTIDE SEQUENCE</scope>
    <source>
        <strain evidence="3">Whitten #5841</strain>
        <tissue evidence="3">Leaf</tissue>
    </source>
</reference>
<feature type="region of interest" description="Disordered" evidence="2">
    <location>
        <begin position="1"/>
        <end position="20"/>
    </location>
</feature>
<feature type="compositionally biased region" description="Polar residues" evidence="2">
    <location>
        <begin position="1"/>
        <end position="12"/>
    </location>
</feature>
<feature type="compositionally biased region" description="Polar residues" evidence="2">
    <location>
        <begin position="678"/>
        <end position="688"/>
    </location>
</feature>
<keyword evidence="1" id="KW-0175">Coiled coil</keyword>
<name>A0A8T2RLL7_CERRI</name>
<dbReference type="EMBL" id="CM035431">
    <property type="protein sequence ID" value="KAH7296940.1"/>
    <property type="molecule type" value="Genomic_DNA"/>
</dbReference>
<dbReference type="Proteomes" id="UP000825935">
    <property type="component" value="Chromosome 26"/>
</dbReference>
<dbReference type="OrthoDB" id="10362776at2759"/>
<accession>A0A8T2RLL7</accession>
<sequence>MVKLRYSQNAQSTKKEDSKTRTVLSFSEFRRSFATADGGNVANMPSTDEIANACCGLNSERSFLSEEQANKDVHASPFARRNPLGTIGLRCPDANTDSQITRVLNEISDSAKHSSEPSPATQLAAAFNRWRYSHLKVEERLHMELIKAIHRAEIAESIVEERNIEIKKLNEELRQVEEEKSQIITKLQADIMLLQRENDCCCHEVQNVIDQLAGNGWEVPGQPHNKGELGYCTGKPGKKHSKEVKESTSFADERDSNKMDFTLEEVGMTWAHSRGNGRPKAPEAVSMELEHHLKRLTSYVRNLEACIQNGGHNSAIEKRSINQEEHSVHRSDFADAINPIPLCSESSDSMQIGKANEHSQNRNYSSAGVKKSSYILQSGFELNLPRDSTQRSYTIRSNTLKQQPYLYQNQKLVSWSQSHSQERITTVTTVDTPAKFTNLLSRCISWKWRWAAAASQLKALSKEIQNMTVTKESNLLGAVTNSQSSTNRDKFISSMKKLGFIHVHNLHTPHVSNKGGKLSAKVKQKEAKFSVPGYKVISIVLSMWRASIKNAKLEQEAVCNSEKLSRLLAGLPCFIQKFEERRYLERMFYHWALHMLRSKIHIYHTSLHQSGSWSSWPKQPPNSLWGAQLGVPDSRAVEGNGYRGRYMKYTQSKPNDRQQLSIEAKKPDRNHEKGDSVPSHQESANGKSSDLDVDVHMDDMNRFTSDFSSLPQKDNGVSLHPHKHVTTSSHSSNKTVAAPANNTANGLSLSGKHNYTSSTEKAVQALQVSLYKELQNLQDLIMKEAQIHQAEG</sequence>
<dbReference type="OMA" id="EIANACC"/>
<feature type="coiled-coil region" evidence="1">
    <location>
        <begin position="152"/>
        <end position="186"/>
    </location>
</feature>
<feature type="compositionally biased region" description="Polar residues" evidence="2">
    <location>
        <begin position="726"/>
        <end position="753"/>
    </location>
</feature>
<feature type="compositionally biased region" description="Basic and acidic residues" evidence="2">
    <location>
        <begin position="243"/>
        <end position="253"/>
    </location>
</feature>